<evidence type="ECO:0000256" key="8">
    <source>
        <dbReference type="ARBA" id="ARBA00037998"/>
    </source>
</evidence>
<evidence type="ECO:0000256" key="2">
    <source>
        <dbReference type="ARBA" id="ARBA00022448"/>
    </source>
</evidence>
<dbReference type="RefSeq" id="WP_068386817.1">
    <property type="nucleotide sequence ID" value="NZ_LSZO01000018.1"/>
</dbReference>
<feature type="transmembrane region" description="Helical" evidence="9">
    <location>
        <begin position="12"/>
        <end position="35"/>
    </location>
</feature>
<dbReference type="PANTHER" id="PTHR11795">
    <property type="entry name" value="BRANCHED-CHAIN AMINO ACID TRANSPORT SYSTEM PERMEASE PROTEIN LIVH"/>
    <property type="match status" value="1"/>
</dbReference>
<comment type="subcellular location">
    <subcellularLocation>
        <location evidence="1">Cell inner membrane</location>
        <topology evidence="1">Multi-pass membrane protein</topology>
    </subcellularLocation>
</comment>
<organism evidence="10 11">
    <name type="scientific">Ventosimonas gracilis</name>
    <dbReference type="NCBI Taxonomy" id="1680762"/>
    <lineage>
        <taxon>Bacteria</taxon>
        <taxon>Pseudomonadati</taxon>
        <taxon>Pseudomonadota</taxon>
        <taxon>Gammaproteobacteria</taxon>
        <taxon>Pseudomonadales</taxon>
        <taxon>Ventosimonadaceae</taxon>
        <taxon>Ventosimonas</taxon>
    </lineage>
</organism>
<dbReference type="InterPro" id="IPR052157">
    <property type="entry name" value="BCAA_transport_permease"/>
</dbReference>
<reference evidence="10 11" key="1">
    <citation type="submission" date="2016-02" db="EMBL/GenBank/DDBJ databases">
        <authorList>
            <person name="Wen L."/>
            <person name="He K."/>
            <person name="Yang H."/>
        </authorList>
    </citation>
    <scope>NUCLEOTIDE SEQUENCE [LARGE SCALE GENOMIC DNA]</scope>
    <source>
        <strain evidence="10 11">CV58</strain>
    </source>
</reference>
<keyword evidence="3" id="KW-1003">Cell membrane</keyword>
<dbReference type="EMBL" id="LSZO01000018">
    <property type="protein sequence ID" value="KXU39243.1"/>
    <property type="molecule type" value="Genomic_DNA"/>
</dbReference>
<name>A0A139SX95_9GAMM</name>
<gene>
    <name evidence="10" type="ORF">AXE65_09185</name>
</gene>
<dbReference type="OrthoDB" id="9807115at2"/>
<comment type="similarity">
    <text evidence="8">Belongs to the binding-protein-dependent transport system permease family. LivHM subfamily.</text>
</comment>
<evidence type="ECO:0000256" key="4">
    <source>
        <dbReference type="ARBA" id="ARBA00022692"/>
    </source>
</evidence>
<dbReference type="Pfam" id="PF02653">
    <property type="entry name" value="BPD_transp_2"/>
    <property type="match status" value="1"/>
</dbReference>
<dbReference type="GO" id="GO:0005886">
    <property type="term" value="C:plasma membrane"/>
    <property type="evidence" value="ECO:0007669"/>
    <property type="project" value="UniProtKB-SubCell"/>
</dbReference>
<keyword evidence="6 9" id="KW-1133">Transmembrane helix</keyword>
<feature type="transmembrane region" description="Helical" evidence="9">
    <location>
        <begin position="65"/>
        <end position="84"/>
    </location>
</feature>
<feature type="transmembrane region" description="Helical" evidence="9">
    <location>
        <begin position="91"/>
        <end position="114"/>
    </location>
</feature>
<dbReference type="GO" id="GO:0006865">
    <property type="term" value="P:amino acid transport"/>
    <property type="evidence" value="ECO:0007669"/>
    <property type="project" value="UniProtKB-KW"/>
</dbReference>
<evidence type="ECO:0000256" key="1">
    <source>
        <dbReference type="ARBA" id="ARBA00004429"/>
    </source>
</evidence>
<dbReference type="InterPro" id="IPR001851">
    <property type="entry name" value="ABC_transp_permease"/>
</dbReference>
<evidence type="ECO:0000256" key="5">
    <source>
        <dbReference type="ARBA" id="ARBA00022970"/>
    </source>
</evidence>
<accession>A0A139SX95</accession>
<evidence type="ECO:0000256" key="7">
    <source>
        <dbReference type="ARBA" id="ARBA00023136"/>
    </source>
</evidence>
<keyword evidence="7 9" id="KW-0472">Membrane</keyword>
<proteinExistence type="inferred from homology"/>
<dbReference type="Proteomes" id="UP000072660">
    <property type="component" value="Unassembled WGS sequence"/>
</dbReference>
<keyword evidence="5" id="KW-0029">Amino-acid transport</keyword>
<evidence type="ECO:0008006" key="12">
    <source>
        <dbReference type="Google" id="ProtNLM"/>
    </source>
</evidence>
<evidence type="ECO:0000313" key="10">
    <source>
        <dbReference type="EMBL" id="KXU39243.1"/>
    </source>
</evidence>
<keyword evidence="4 9" id="KW-0812">Transmembrane</keyword>
<evidence type="ECO:0000256" key="3">
    <source>
        <dbReference type="ARBA" id="ARBA00022475"/>
    </source>
</evidence>
<keyword evidence="11" id="KW-1185">Reference proteome</keyword>
<evidence type="ECO:0000256" key="6">
    <source>
        <dbReference type="ARBA" id="ARBA00022989"/>
    </source>
</evidence>
<protein>
    <recommendedName>
        <fullName evidence="12">Branched-chain amino acid ABC transporter permease</fullName>
    </recommendedName>
</protein>
<evidence type="ECO:0000256" key="9">
    <source>
        <dbReference type="SAM" id="Phobius"/>
    </source>
</evidence>
<dbReference type="CDD" id="cd06582">
    <property type="entry name" value="TM_PBP1_LivH_like"/>
    <property type="match status" value="1"/>
</dbReference>
<dbReference type="GO" id="GO:0022857">
    <property type="term" value="F:transmembrane transporter activity"/>
    <property type="evidence" value="ECO:0007669"/>
    <property type="project" value="InterPro"/>
</dbReference>
<feature type="transmembrane region" description="Helical" evidence="9">
    <location>
        <begin position="190"/>
        <end position="212"/>
    </location>
</feature>
<feature type="transmembrane region" description="Helical" evidence="9">
    <location>
        <begin position="224"/>
        <end position="249"/>
    </location>
</feature>
<feature type="transmembrane region" description="Helical" evidence="9">
    <location>
        <begin position="261"/>
        <end position="280"/>
    </location>
</feature>
<dbReference type="AlphaFoldDB" id="A0A139SX95"/>
<dbReference type="PANTHER" id="PTHR11795:SF445">
    <property type="entry name" value="AMINO ACID ABC TRANSPORTER PERMEASE PROTEIN"/>
    <property type="match status" value="1"/>
</dbReference>
<comment type="caution">
    <text evidence="10">The sequence shown here is derived from an EMBL/GenBank/DDBJ whole genome shotgun (WGS) entry which is preliminary data.</text>
</comment>
<evidence type="ECO:0000313" key="11">
    <source>
        <dbReference type="Proteomes" id="UP000072660"/>
    </source>
</evidence>
<feature type="transmembrane region" description="Helical" evidence="9">
    <location>
        <begin position="134"/>
        <end position="158"/>
    </location>
</feature>
<keyword evidence="2" id="KW-0813">Transport</keyword>
<sequence>MSEWLQMGVTGLSLGLMYALIAIGLTLIFGVMRIVQYAHGEMYMLGAFGLYYWHGALGLPYWPGVMVSAVAIFILGMLLQATLFRPLAGKNLLYSLAVSLGLVLIFASGGQLIFGTTTKGIPSAVTGGTLIGGAYISYERLLICAVSLLLIGALWLFLRFSRQGLALRAVAEDAQTAALYGVKTQRMHRLAFGLGSMLAAIAGGLMGSMLSIVPNMGFLATIKAFMIVIMGGLGSIPGALIGALLLGMIDSVVTTKISGDVALIACFVVIFLVLVLRPSGLFGQHWD</sequence>